<dbReference type="Proteomes" id="UP001382935">
    <property type="component" value="Chromosome"/>
</dbReference>
<dbReference type="PROSITE" id="PS51257">
    <property type="entry name" value="PROKAR_LIPOPROTEIN"/>
    <property type="match status" value="1"/>
</dbReference>
<evidence type="ECO:0000313" key="2">
    <source>
        <dbReference type="Proteomes" id="UP001382935"/>
    </source>
</evidence>
<keyword evidence="2" id="KW-1185">Reference proteome</keyword>
<gene>
    <name evidence="1" type="ORF">V6R86_11300</name>
</gene>
<evidence type="ECO:0008006" key="3">
    <source>
        <dbReference type="Google" id="ProtNLM"/>
    </source>
</evidence>
<proteinExistence type="predicted"/>
<dbReference type="EMBL" id="CP145607">
    <property type="protein sequence ID" value="WWM71237.1"/>
    <property type="molecule type" value="Genomic_DNA"/>
</dbReference>
<organism evidence="1 2">
    <name type="scientific">Sphingomonas kaistensis</name>
    <dbReference type="NCBI Taxonomy" id="298708"/>
    <lineage>
        <taxon>Bacteria</taxon>
        <taxon>Pseudomonadati</taxon>
        <taxon>Pseudomonadota</taxon>
        <taxon>Alphaproteobacteria</taxon>
        <taxon>Sphingomonadales</taxon>
        <taxon>Sphingomonadaceae</taxon>
        <taxon>Sphingomonas</taxon>
    </lineage>
</organism>
<sequence length="124" mass="13167">MEKKLTLTVSLAAALAGLGGCSNRDNLDVRAAGTTRVCADDWGQRISDDYCEQRRGGSFFYLGRGAPIPYYYDNIRDPRYAGYVSRTAPGGSFVRAPAATNMARSTAISRGGLGSSARSFGRGG</sequence>
<reference evidence="1 2" key="1">
    <citation type="submission" date="2024-02" db="EMBL/GenBank/DDBJ databases">
        <title>Full genome sequence of Sphingomonas kaistensis.</title>
        <authorList>
            <person name="Poletto B.L."/>
            <person name="Silva G."/>
            <person name="Galante D."/>
            <person name="Campos K.R."/>
            <person name="Santos M.B.N."/>
            <person name="Sacchi C.T."/>
        </authorList>
    </citation>
    <scope>NUCLEOTIDE SEQUENCE [LARGE SCALE GENOMIC DNA]</scope>
    <source>
        <strain evidence="1 2">MA4R</strain>
    </source>
</reference>
<dbReference type="RefSeq" id="WP_338504607.1">
    <property type="nucleotide sequence ID" value="NZ_CP145607.1"/>
</dbReference>
<protein>
    <recommendedName>
        <fullName evidence="3">DUF1190 domain-containing protein</fullName>
    </recommendedName>
</protein>
<accession>A0ABZ2G5M6</accession>
<name>A0ABZ2G5M6_9SPHN</name>
<evidence type="ECO:0000313" key="1">
    <source>
        <dbReference type="EMBL" id="WWM71237.1"/>
    </source>
</evidence>